<dbReference type="HOGENOM" id="CLU_2213464_0_0_1"/>
<evidence type="ECO:0000256" key="1">
    <source>
        <dbReference type="SAM" id="MobiDB-lite"/>
    </source>
</evidence>
<dbReference type="Proteomes" id="UP000017836">
    <property type="component" value="Unassembled WGS sequence"/>
</dbReference>
<gene>
    <name evidence="2" type="ORF">AMTR_s00040p00021220</name>
</gene>
<dbReference type="AlphaFoldDB" id="W1PSF7"/>
<sequence>MDSRKLDAEVDHLICGLRPKFNVSLIELQGWPMQPTPVKILVVNQEPRARQTEAQVGSAQVQDTSSIKVHREGRGRIPILTTSEMETAKPRAGENVQHIPGMEIKLI</sequence>
<reference evidence="3" key="1">
    <citation type="journal article" date="2013" name="Science">
        <title>The Amborella genome and the evolution of flowering plants.</title>
        <authorList>
            <consortium name="Amborella Genome Project"/>
        </authorList>
    </citation>
    <scope>NUCLEOTIDE SEQUENCE [LARGE SCALE GENOMIC DNA]</scope>
</reference>
<organism evidence="2 3">
    <name type="scientific">Amborella trichopoda</name>
    <dbReference type="NCBI Taxonomy" id="13333"/>
    <lineage>
        <taxon>Eukaryota</taxon>
        <taxon>Viridiplantae</taxon>
        <taxon>Streptophyta</taxon>
        <taxon>Embryophyta</taxon>
        <taxon>Tracheophyta</taxon>
        <taxon>Spermatophyta</taxon>
        <taxon>Magnoliopsida</taxon>
        <taxon>Amborellales</taxon>
        <taxon>Amborellaceae</taxon>
        <taxon>Amborella</taxon>
    </lineage>
</organism>
<keyword evidence="3" id="KW-1185">Reference proteome</keyword>
<protein>
    <submittedName>
        <fullName evidence="2">Uncharacterized protein</fullName>
    </submittedName>
</protein>
<accession>W1PSF7</accession>
<evidence type="ECO:0000313" key="2">
    <source>
        <dbReference type="EMBL" id="ERN12962.1"/>
    </source>
</evidence>
<dbReference type="EMBL" id="KI392591">
    <property type="protein sequence ID" value="ERN12962.1"/>
    <property type="molecule type" value="Genomic_DNA"/>
</dbReference>
<feature type="compositionally biased region" description="Polar residues" evidence="1">
    <location>
        <begin position="52"/>
        <end position="67"/>
    </location>
</feature>
<evidence type="ECO:0000313" key="3">
    <source>
        <dbReference type="Proteomes" id="UP000017836"/>
    </source>
</evidence>
<dbReference type="Gramene" id="ERN12962">
    <property type="protein sequence ID" value="ERN12962"/>
    <property type="gene ID" value="AMTR_s00040p00021220"/>
</dbReference>
<name>W1PSF7_AMBTC</name>
<proteinExistence type="predicted"/>
<feature type="region of interest" description="Disordered" evidence="1">
    <location>
        <begin position="51"/>
        <end position="74"/>
    </location>
</feature>